<accession>A0AAV5A247</accession>
<dbReference type="PRINTS" id="PR00625">
    <property type="entry name" value="JDOMAIN"/>
</dbReference>
<dbReference type="GO" id="GO:0005829">
    <property type="term" value="C:cytosol"/>
    <property type="evidence" value="ECO:0007669"/>
    <property type="project" value="TreeGrafter"/>
</dbReference>
<dbReference type="SUPFAM" id="SSF46565">
    <property type="entry name" value="Chaperone J-domain"/>
    <property type="match status" value="1"/>
</dbReference>
<name>A0AAV5A247_9AGAM</name>
<dbReference type="GO" id="GO:0016558">
    <property type="term" value="P:protein import into peroxisome matrix"/>
    <property type="evidence" value="ECO:0007669"/>
    <property type="project" value="TreeGrafter"/>
</dbReference>
<dbReference type="Pfam" id="PF14308">
    <property type="entry name" value="DnaJ-X"/>
    <property type="match status" value="1"/>
</dbReference>
<protein>
    <recommendedName>
        <fullName evidence="2">J domain-containing protein</fullName>
    </recommendedName>
</protein>
<dbReference type="InterPro" id="IPR052814">
    <property type="entry name" value="Peroxisomal_DnaJ"/>
</dbReference>
<dbReference type="PANTHER" id="PTHR45006">
    <property type="entry name" value="DNAJ-LIKE PROTEIN 1"/>
    <property type="match status" value="1"/>
</dbReference>
<dbReference type="Pfam" id="PF00226">
    <property type="entry name" value="DnaJ"/>
    <property type="match status" value="1"/>
</dbReference>
<dbReference type="PANTHER" id="PTHR45006:SF1">
    <property type="entry name" value="DNAJ-LIKE PROTEIN 1"/>
    <property type="match status" value="1"/>
</dbReference>
<reference evidence="3" key="1">
    <citation type="submission" date="2021-10" db="EMBL/GenBank/DDBJ databases">
        <title>De novo Genome Assembly of Clathrus columnatus (Basidiomycota, Fungi) Using Illumina and Nanopore Sequence Data.</title>
        <authorList>
            <person name="Ogiso-Tanaka E."/>
            <person name="Itagaki H."/>
            <person name="Hosoya T."/>
            <person name="Hosaka K."/>
        </authorList>
    </citation>
    <scope>NUCLEOTIDE SEQUENCE</scope>
    <source>
        <strain evidence="3">MO-923</strain>
    </source>
</reference>
<sequence>MPPLETEYYDLLEVSTDVDDTGLKKAYRKQAIKYHPDKNPTPEAEEKFKEISKAYQNLRAVYDRNGKLMVDKEGPSMEDAAGFFAQVFGGERFVDYIGEISLMKEMTSVATTMMTEEEKTEIEKELKKQSPETIKQEAEADASTAGGTAGQTPRSESPKEDTLKDLKDRKKKLTPEQRQKLDALEKERHEARLKRIKSLKDKLLDRIRPLVTAEHPGDPNDPETKAFEERIKREAEDLKLESFGVELLHTIGTVYLMKATSFMKSRKFLGIPGFFSRLKEKGALAKDAWGVIGSALNVQASIEQMAKLQEKGEVPGEVLRELESDVTGKILLASWRGTRFEVVGVLREVCDQVLREHGVSEQILISRAKALLIMGAIFKAAVPDETDQERRELERMVAEAAAPKKRRKERVHGPVDNGQHSPQG</sequence>
<dbReference type="InterPro" id="IPR026894">
    <property type="entry name" value="DnaJ_X"/>
</dbReference>
<dbReference type="EMBL" id="BPWL01000003">
    <property type="protein sequence ID" value="GJJ08325.1"/>
    <property type="molecule type" value="Genomic_DNA"/>
</dbReference>
<dbReference type="AlphaFoldDB" id="A0AAV5A247"/>
<feature type="region of interest" description="Disordered" evidence="1">
    <location>
        <begin position="114"/>
        <end position="186"/>
    </location>
</feature>
<feature type="compositionally biased region" description="Basic and acidic residues" evidence="1">
    <location>
        <begin position="156"/>
        <end position="186"/>
    </location>
</feature>
<feature type="compositionally biased region" description="Basic and acidic residues" evidence="1">
    <location>
        <begin position="388"/>
        <end position="397"/>
    </location>
</feature>
<organism evidence="3 4">
    <name type="scientific">Clathrus columnatus</name>
    <dbReference type="NCBI Taxonomy" id="1419009"/>
    <lineage>
        <taxon>Eukaryota</taxon>
        <taxon>Fungi</taxon>
        <taxon>Dikarya</taxon>
        <taxon>Basidiomycota</taxon>
        <taxon>Agaricomycotina</taxon>
        <taxon>Agaricomycetes</taxon>
        <taxon>Phallomycetidae</taxon>
        <taxon>Phallales</taxon>
        <taxon>Clathraceae</taxon>
        <taxon>Clathrus</taxon>
    </lineage>
</organism>
<dbReference type="InterPro" id="IPR001623">
    <property type="entry name" value="DnaJ_domain"/>
</dbReference>
<dbReference type="InterPro" id="IPR036869">
    <property type="entry name" value="J_dom_sf"/>
</dbReference>
<evidence type="ECO:0000313" key="3">
    <source>
        <dbReference type="EMBL" id="GJJ08325.1"/>
    </source>
</evidence>
<comment type="caution">
    <text evidence="3">The sequence shown here is derived from an EMBL/GenBank/DDBJ whole genome shotgun (WGS) entry which is preliminary data.</text>
</comment>
<evidence type="ECO:0000313" key="4">
    <source>
        <dbReference type="Proteomes" id="UP001050691"/>
    </source>
</evidence>
<dbReference type="Gene3D" id="1.10.287.110">
    <property type="entry name" value="DnaJ domain"/>
    <property type="match status" value="1"/>
</dbReference>
<evidence type="ECO:0000256" key="1">
    <source>
        <dbReference type="SAM" id="MobiDB-lite"/>
    </source>
</evidence>
<feature type="region of interest" description="Disordered" evidence="1">
    <location>
        <begin position="385"/>
        <end position="424"/>
    </location>
</feature>
<keyword evidence="4" id="KW-1185">Reference proteome</keyword>
<gene>
    <name evidence="3" type="ORF">Clacol_002536</name>
</gene>
<evidence type="ECO:0000259" key="2">
    <source>
        <dbReference type="PROSITE" id="PS50076"/>
    </source>
</evidence>
<dbReference type="CDD" id="cd06257">
    <property type="entry name" value="DnaJ"/>
    <property type="match status" value="1"/>
</dbReference>
<dbReference type="PROSITE" id="PS50076">
    <property type="entry name" value="DNAJ_2"/>
    <property type="match status" value="1"/>
</dbReference>
<dbReference type="SMART" id="SM00271">
    <property type="entry name" value="DnaJ"/>
    <property type="match status" value="1"/>
</dbReference>
<dbReference type="Proteomes" id="UP001050691">
    <property type="component" value="Unassembled WGS sequence"/>
</dbReference>
<proteinExistence type="predicted"/>
<feature type="domain" description="J" evidence="2">
    <location>
        <begin position="7"/>
        <end position="74"/>
    </location>
</feature>
<feature type="compositionally biased region" description="Basic and acidic residues" evidence="1">
    <location>
        <begin position="121"/>
        <end position="138"/>
    </location>
</feature>